<comment type="caution">
    <text evidence="2">The sequence shown here is derived from an EMBL/GenBank/DDBJ whole genome shotgun (WGS) entry which is preliminary data.</text>
</comment>
<reference evidence="2 3" key="1">
    <citation type="submission" date="2020-04" db="EMBL/GenBank/DDBJ databases">
        <authorList>
            <person name="Yoon J."/>
        </authorList>
    </citation>
    <scope>NUCLEOTIDE SEQUENCE [LARGE SCALE GENOMIC DNA]</scope>
    <source>
        <strain evidence="2 3">DJ-13</strain>
    </source>
</reference>
<dbReference type="InterPro" id="IPR019734">
    <property type="entry name" value="TPR_rpt"/>
</dbReference>
<keyword evidence="3" id="KW-1185">Reference proteome</keyword>
<sequence length="314" mass="36224">MRFALVLLLLISIGCKQVKTESAVSSSDRIENKVEAITLLGDTLRTPVVTEGKAKENYQSAKQHYLENENDPESLIWYGRRAGYVGQFQKAIEIFSEGIEKFPDDARFLRHRGHRYISTRQYDLAIMDFESAAKLVEGLPEQIEPDGLPNSRNVPLSTLQSNIWYHLGLAYYLKGDMPNALKAYQNRTVTNRYDDNLVSGGHWLYMIFNRLEKPIEAERAIKEIHKEMDVIENTSYYNMCLFYKGVLNEDELEIETVGTSSNDVYLYGLGNWYLYNKKDTTTAKSLYKKLLEEGNSYSFAYLAAESDWKRFFAN</sequence>
<feature type="repeat" description="TPR" evidence="1">
    <location>
        <begin position="161"/>
        <end position="194"/>
    </location>
</feature>
<dbReference type="SMART" id="SM00028">
    <property type="entry name" value="TPR"/>
    <property type="match status" value="2"/>
</dbReference>
<dbReference type="Pfam" id="PF13174">
    <property type="entry name" value="TPR_6"/>
    <property type="match status" value="2"/>
</dbReference>
<organism evidence="2 3">
    <name type="scientific">Croceivirga thetidis</name>
    <dbReference type="NCBI Taxonomy" id="2721623"/>
    <lineage>
        <taxon>Bacteria</taxon>
        <taxon>Pseudomonadati</taxon>
        <taxon>Bacteroidota</taxon>
        <taxon>Flavobacteriia</taxon>
        <taxon>Flavobacteriales</taxon>
        <taxon>Flavobacteriaceae</taxon>
        <taxon>Croceivirga</taxon>
    </lineage>
</organism>
<gene>
    <name evidence="2" type="ORF">HCU67_12895</name>
</gene>
<accession>A0ABX1GVT6</accession>
<proteinExistence type="predicted"/>
<evidence type="ECO:0000313" key="3">
    <source>
        <dbReference type="Proteomes" id="UP000718451"/>
    </source>
</evidence>
<dbReference type="EMBL" id="JAAWWL010000002">
    <property type="protein sequence ID" value="NKI32847.1"/>
    <property type="molecule type" value="Genomic_DNA"/>
</dbReference>
<dbReference type="Proteomes" id="UP000718451">
    <property type="component" value="Unassembled WGS sequence"/>
</dbReference>
<dbReference type="PROSITE" id="PS51257">
    <property type="entry name" value="PROKAR_LIPOPROTEIN"/>
    <property type="match status" value="1"/>
</dbReference>
<dbReference type="RefSeq" id="WP_168553017.1">
    <property type="nucleotide sequence ID" value="NZ_JAAWWL010000002.1"/>
</dbReference>
<dbReference type="Pfam" id="PF13432">
    <property type="entry name" value="TPR_16"/>
    <property type="match status" value="1"/>
</dbReference>
<dbReference type="InterPro" id="IPR011990">
    <property type="entry name" value="TPR-like_helical_dom_sf"/>
</dbReference>
<name>A0ABX1GVT6_9FLAO</name>
<protein>
    <submittedName>
        <fullName evidence="2">Tetratricopeptide repeat protein</fullName>
    </submittedName>
</protein>
<keyword evidence="1" id="KW-0802">TPR repeat</keyword>
<evidence type="ECO:0000313" key="2">
    <source>
        <dbReference type="EMBL" id="NKI32847.1"/>
    </source>
</evidence>
<dbReference type="Gene3D" id="1.25.40.10">
    <property type="entry name" value="Tetratricopeptide repeat domain"/>
    <property type="match status" value="1"/>
</dbReference>
<evidence type="ECO:0000256" key="1">
    <source>
        <dbReference type="PROSITE-ProRule" id="PRU00339"/>
    </source>
</evidence>
<dbReference type="PROSITE" id="PS50005">
    <property type="entry name" value="TPR"/>
    <property type="match status" value="1"/>
</dbReference>
<dbReference type="SUPFAM" id="SSF48452">
    <property type="entry name" value="TPR-like"/>
    <property type="match status" value="1"/>
</dbReference>